<feature type="region of interest" description="Disordered" evidence="1">
    <location>
        <begin position="99"/>
        <end position="120"/>
    </location>
</feature>
<feature type="compositionally biased region" description="Polar residues" evidence="1">
    <location>
        <begin position="111"/>
        <end position="120"/>
    </location>
</feature>
<dbReference type="AlphaFoldDB" id="A0AA43QPM6"/>
<name>A0AA43QPM6_9LECA</name>
<proteinExistence type="predicted"/>
<sequence>MQAGEFTAFTRFVHPSIDAVVPIEDLHLMPRALRPKGGLKWTVAPAHAKMPDDLEGRTCTDELITSFRADLDHMHGKVSQLESLMKDYLSSSKFVSSDPVSERHYEDDVGSTAQPSSPVTQSVSLCSMTDQDGCAGEACQNEWDGSSGSERFADRPLRKRRPFGPYELFWMQNNPYGATEDERTITKLG</sequence>
<evidence type="ECO:0000313" key="3">
    <source>
        <dbReference type="Proteomes" id="UP001161017"/>
    </source>
</evidence>
<reference evidence="2" key="1">
    <citation type="journal article" date="2023" name="Genome Biol. Evol.">
        <title>First Whole Genome Sequence and Flow Cytometry Genome Size Data for the Lichen-Forming Fungus Ramalina farinacea (Ascomycota).</title>
        <authorList>
            <person name="Llewellyn T."/>
            <person name="Mian S."/>
            <person name="Hill R."/>
            <person name="Leitch I.J."/>
            <person name="Gaya E."/>
        </authorList>
    </citation>
    <scope>NUCLEOTIDE SEQUENCE</scope>
    <source>
        <strain evidence="2">LIQ254RAFAR</strain>
    </source>
</reference>
<comment type="caution">
    <text evidence="2">The sequence shown here is derived from an EMBL/GenBank/DDBJ whole genome shotgun (WGS) entry which is preliminary data.</text>
</comment>
<evidence type="ECO:0000256" key="1">
    <source>
        <dbReference type="SAM" id="MobiDB-lite"/>
    </source>
</evidence>
<dbReference type="EMBL" id="JAPUFD010000011">
    <property type="protein sequence ID" value="MDI1490285.1"/>
    <property type="molecule type" value="Genomic_DNA"/>
</dbReference>
<keyword evidence="3" id="KW-1185">Reference proteome</keyword>
<organism evidence="2 3">
    <name type="scientific">Ramalina farinacea</name>
    <dbReference type="NCBI Taxonomy" id="258253"/>
    <lineage>
        <taxon>Eukaryota</taxon>
        <taxon>Fungi</taxon>
        <taxon>Dikarya</taxon>
        <taxon>Ascomycota</taxon>
        <taxon>Pezizomycotina</taxon>
        <taxon>Lecanoromycetes</taxon>
        <taxon>OSLEUM clade</taxon>
        <taxon>Lecanoromycetidae</taxon>
        <taxon>Lecanorales</taxon>
        <taxon>Lecanorineae</taxon>
        <taxon>Ramalinaceae</taxon>
        <taxon>Ramalina</taxon>
    </lineage>
</organism>
<protein>
    <submittedName>
        <fullName evidence="2">Uncharacterized protein</fullName>
    </submittedName>
</protein>
<evidence type="ECO:0000313" key="2">
    <source>
        <dbReference type="EMBL" id="MDI1490285.1"/>
    </source>
</evidence>
<gene>
    <name evidence="2" type="ORF">OHK93_001485</name>
</gene>
<accession>A0AA43QPM6</accession>
<dbReference type="Proteomes" id="UP001161017">
    <property type="component" value="Unassembled WGS sequence"/>
</dbReference>